<dbReference type="InterPro" id="IPR010390">
    <property type="entry name" value="ABC-2_transporter-like"/>
</dbReference>
<keyword evidence="1" id="KW-0472">Membrane</keyword>
<dbReference type="Proteomes" id="UP001649230">
    <property type="component" value="Chromosome"/>
</dbReference>
<organism evidence="2 3">
    <name type="scientific">Paenibacillus hexagrammi</name>
    <dbReference type="NCBI Taxonomy" id="2908839"/>
    <lineage>
        <taxon>Bacteria</taxon>
        <taxon>Bacillati</taxon>
        <taxon>Bacillota</taxon>
        <taxon>Bacilli</taxon>
        <taxon>Bacillales</taxon>
        <taxon>Paenibacillaceae</taxon>
        <taxon>Paenibacillus</taxon>
    </lineage>
</organism>
<keyword evidence="1" id="KW-0812">Transmembrane</keyword>
<dbReference type="Pfam" id="PF06182">
    <property type="entry name" value="ABC2_membrane_6"/>
    <property type="match status" value="1"/>
</dbReference>
<feature type="transmembrane region" description="Helical" evidence="1">
    <location>
        <begin position="149"/>
        <end position="174"/>
    </location>
</feature>
<proteinExistence type="predicted"/>
<dbReference type="PANTHER" id="PTHR36832">
    <property type="entry name" value="SLR1174 PROTEIN-RELATED"/>
    <property type="match status" value="1"/>
</dbReference>
<dbReference type="EMBL" id="CP090978">
    <property type="protein sequence ID" value="UJF35526.1"/>
    <property type="molecule type" value="Genomic_DNA"/>
</dbReference>
<evidence type="ECO:0000313" key="3">
    <source>
        <dbReference type="Proteomes" id="UP001649230"/>
    </source>
</evidence>
<dbReference type="RefSeq" id="WP_235122087.1">
    <property type="nucleotide sequence ID" value="NZ_CP090978.1"/>
</dbReference>
<feature type="transmembrane region" description="Helical" evidence="1">
    <location>
        <begin position="180"/>
        <end position="201"/>
    </location>
</feature>
<dbReference type="PANTHER" id="PTHR36832:SF1">
    <property type="entry name" value="SLR1174 PROTEIN"/>
    <property type="match status" value="1"/>
</dbReference>
<gene>
    <name evidence="2" type="ORF">L0M14_10735</name>
</gene>
<keyword evidence="1" id="KW-1133">Transmembrane helix</keyword>
<sequence>MAVYKKYMKSLLGLQNSMEYRTDFFIDMLSGIFAVVIQCFLWTVIFNSSSSDNVYGYTYEQLITYTILAGVVAKLLSTGFENVIAADIKDGGLSKFLVQPIGYFQYRVFCFIGQKISQIAFLLLIVAAMLLTSKYALNFQMEMSLPFLALLPLFLSAVLNFLIFYCVSTIAFWMLDVSMLFWGINLLTLILSGAIFPLDIFGERWLRVMEYLPFTYTAYFSLNVLTGKVIGNTIVEGIVVQLIWICIFGVLSAGLWRMGMKKYVAVGG</sequence>
<feature type="transmembrane region" description="Helical" evidence="1">
    <location>
        <begin position="238"/>
        <end position="256"/>
    </location>
</feature>
<accession>A0ABY3SQU3</accession>
<evidence type="ECO:0000313" key="2">
    <source>
        <dbReference type="EMBL" id="UJF35526.1"/>
    </source>
</evidence>
<feature type="transmembrane region" description="Helical" evidence="1">
    <location>
        <begin position="116"/>
        <end position="137"/>
    </location>
</feature>
<keyword evidence="3" id="KW-1185">Reference proteome</keyword>
<name>A0ABY3SQU3_9BACL</name>
<feature type="transmembrane region" description="Helical" evidence="1">
    <location>
        <begin position="24"/>
        <end position="45"/>
    </location>
</feature>
<evidence type="ECO:0000256" key="1">
    <source>
        <dbReference type="SAM" id="Phobius"/>
    </source>
</evidence>
<reference evidence="2 3" key="1">
    <citation type="journal article" date="2024" name="Int. J. Syst. Evol. Microbiol.">
        <title>Paenibacillus hexagrammi sp. nov., a novel bacterium isolated from the gut content of Hexagrammos agrammus.</title>
        <authorList>
            <person name="Jung H.K."/>
            <person name="Kim D.G."/>
            <person name="Zin H."/>
            <person name="Park J."/>
            <person name="Jung H."/>
            <person name="Kim Y.O."/>
            <person name="Kong H.J."/>
            <person name="Kim J.W."/>
            <person name="Kim Y.S."/>
        </authorList>
    </citation>
    <scope>NUCLEOTIDE SEQUENCE [LARGE SCALE GENOMIC DNA]</scope>
    <source>
        <strain evidence="2 3">YPD9-1</strain>
    </source>
</reference>
<protein>
    <submittedName>
        <fullName evidence="2">ABC-2 family transporter protein</fullName>
    </submittedName>
</protein>